<evidence type="ECO:0000313" key="3">
    <source>
        <dbReference type="EMBL" id="GAA4824057.1"/>
    </source>
</evidence>
<dbReference type="InterPro" id="IPR003593">
    <property type="entry name" value="AAA+_ATPase"/>
</dbReference>
<keyword evidence="1" id="KW-0175">Coiled coil</keyword>
<comment type="caution">
    <text evidence="3">The sequence shown here is derived from an EMBL/GenBank/DDBJ whole genome shotgun (WGS) entry which is preliminary data.</text>
</comment>
<dbReference type="RefSeq" id="WP_345369037.1">
    <property type="nucleotide sequence ID" value="NZ_BAABJX010000011.1"/>
</dbReference>
<dbReference type="EMBL" id="BAABJX010000011">
    <property type="protein sequence ID" value="GAA4824057.1"/>
    <property type="molecule type" value="Genomic_DNA"/>
</dbReference>
<evidence type="ECO:0000313" key="4">
    <source>
        <dbReference type="Proteomes" id="UP001500298"/>
    </source>
</evidence>
<accession>A0ABP9D4B4</accession>
<dbReference type="SUPFAM" id="SSF52540">
    <property type="entry name" value="P-loop containing nucleoside triphosphate hydrolases"/>
    <property type="match status" value="1"/>
</dbReference>
<organism evidence="3 4">
    <name type="scientific">Algivirga pacifica</name>
    <dbReference type="NCBI Taxonomy" id="1162670"/>
    <lineage>
        <taxon>Bacteria</taxon>
        <taxon>Pseudomonadati</taxon>
        <taxon>Bacteroidota</taxon>
        <taxon>Cytophagia</taxon>
        <taxon>Cytophagales</taxon>
        <taxon>Flammeovirgaceae</taxon>
        <taxon>Algivirga</taxon>
    </lineage>
</organism>
<dbReference type="SMART" id="SM00382">
    <property type="entry name" value="AAA"/>
    <property type="match status" value="1"/>
</dbReference>
<name>A0ABP9D4B4_9BACT</name>
<dbReference type="Proteomes" id="UP001500298">
    <property type="component" value="Unassembled WGS sequence"/>
</dbReference>
<keyword evidence="4" id="KW-1185">Reference proteome</keyword>
<proteinExistence type="predicted"/>
<reference evidence="4" key="1">
    <citation type="journal article" date="2019" name="Int. J. Syst. Evol. Microbiol.">
        <title>The Global Catalogue of Microorganisms (GCM) 10K type strain sequencing project: providing services to taxonomists for standard genome sequencing and annotation.</title>
        <authorList>
            <consortium name="The Broad Institute Genomics Platform"/>
            <consortium name="The Broad Institute Genome Sequencing Center for Infectious Disease"/>
            <person name="Wu L."/>
            <person name="Ma J."/>
        </authorList>
    </citation>
    <scope>NUCLEOTIDE SEQUENCE [LARGE SCALE GENOMIC DNA]</scope>
    <source>
        <strain evidence="4">JCM 18326</strain>
    </source>
</reference>
<protein>
    <recommendedName>
        <fullName evidence="2">AAA+ ATPase domain-containing protein</fullName>
    </recommendedName>
</protein>
<feature type="domain" description="AAA+ ATPase" evidence="2">
    <location>
        <begin position="528"/>
        <end position="703"/>
    </location>
</feature>
<evidence type="ECO:0000259" key="2">
    <source>
        <dbReference type="SMART" id="SM00382"/>
    </source>
</evidence>
<dbReference type="InterPro" id="IPR027417">
    <property type="entry name" value="P-loop_NTPase"/>
</dbReference>
<sequence length="853" mass="99599">MKVNQLNDIFDNFNSYYALDEDSYIVAVQDSRNIRSSKKFIIPLFYFDGEHWERLNLEDIGDKVFMASKPLETEFLMDEFIKVKGLKINTKRTENEQFNLENSLTKYITHSDKLDHLYDEYILDIFSGKLDLDRQLFYPDKRYYDLIDELYVTQNKKFLVENTEDGKIYGVFNGVQSSSDTKSVKLSTGLKKEVEIFELPENTYLELNLGKYGKLSRKIVKSYQDIELYVTDRIDFLSRKELFDWVEQQLSLKTKFDSASEVWDVISKNSHIQQMSSRYLRLKMMFEKSNENLGELREFLTNLAGNEFFLTQLNELQNQKLMLENELNQLRLQKQQELDYLEELKEEESSAEQRIKLIKDNEEHLREELKKQREEEINKEMKQKLSSLEKIDLEIKEKEDEIALIKKHKTLEDLKLEIENQERFREELKASIEILKKEFIEAQGRSKDVLAEFLKTKTHFDLLTGKQYGGVRSSSTSSTPTIQNQRITTPDTTDTLKELTQKIHKKLTKIGRSYPEHFIANLLINIHQNTLTLIAGMPGTGKSSLAKGITQALVPKERIVEISVARGWTSQKDLIGFANPITKQFHRSATGMYDLLQQLSVESDQGWHHESPFAYVVLDEANLSPLEHYWGTFYSTTDTYASDEHPLTLQLGNGESIHYPNNLRFIGTINIDRTTENISPRLLDRTPIIRLEMPKQIQFPTIEAPSVSNLNLDFKTLRELFQLRDFKMDIPSQFLEFIDPEVEERYDTIENTLRYLGVYISPRVKKSIIEYCNVAHNVMSEQLRPLDYCIAQRVLTKIDLQGKEAHEGLKNLLSQINDFGLKDSRAASVLGKILEKGEREGYSQNYFNYFLID</sequence>
<evidence type="ECO:0000256" key="1">
    <source>
        <dbReference type="SAM" id="Coils"/>
    </source>
</evidence>
<gene>
    <name evidence="3" type="ORF">GCM10023331_05680</name>
</gene>
<dbReference type="Gene3D" id="3.40.50.300">
    <property type="entry name" value="P-loop containing nucleotide triphosphate hydrolases"/>
    <property type="match status" value="1"/>
</dbReference>
<feature type="coiled-coil region" evidence="1">
    <location>
        <begin position="306"/>
        <end position="445"/>
    </location>
</feature>